<evidence type="ECO:0000313" key="2">
    <source>
        <dbReference type="EMBL" id="CQR73688.1"/>
    </source>
</evidence>
<evidence type="ECO:0000313" key="3">
    <source>
        <dbReference type="Proteomes" id="UP000049855"/>
    </source>
</evidence>
<proteinExistence type="predicted"/>
<sequence length="53" mass="6327">MQKGIFVPAIMQRKSVNTGFLFCCLWTYFLFGGYSFKEIVKKEVLKKFTEIFY</sequence>
<organism evidence="2 3">
    <name type="scientific">Sporomusa ovata</name>
    <dbReference type="NCBI Taxonomy" id="2378"/>
    <lineage>
        <taxon>Bacteria</taxon>
        <taxon>Bacillati</taxon>
        <taxon>Bacillota</taxon>
        <taxon>Negativicutes</taxon>
        <taxon>Selenomonadales</taxon>
        <taxon>Sporomusaceae</taxon>
        <taxon>Sporomusa</taxon>
    </lineage>
</organism>
<dbReference type="EMBL" id="CTRP01000014">
    <property type="protein sequence ID" value="CQR73688.1"/>
    <property type="molecule type" value="Genomic_DNA"/>
</dbReference>
<feature type="transmembrane region" description="Helical" evidence="1">
    <location>
        <begin position="16"/>
        <end position="36"/>
    </location>
</feature>
<name>A0A0U1L1Y1_9FIRM</name>
<dbReference type="Proteomes" id="UP000049855">
    <property type="component" value="Unassembled WGS sequence"/>
</dbReference>
<keyword evidence="1" id="KW-0472">Membrane</keyword>
<gene>
    <name evidence="2" type="ORF">SpAn4DRAFT_0150</name>
</gene>
<protein>
    <submittedName>
        <fullName evidence="2">Uncharacterized protein</fullName>
    </submittedName>
</protein>
<dbReference type="AlphaFoldDB" id="A0A0U1L1Y1"/>
<keyword evidence="3" id="KW-1185">Reference proteome</keyword>
<keyword evidence="1" id="KW-1133">Transmembrane helix</keyword>
<keyword evidence="1" id="KW-0812">Transmembrane</keyword>
<evidence type="ECO:0000256" key="1">
    <source>
        <dbReference type="SAM" id="Phobius"/>
    </source>
</evidence>
<reference evidence="3" key="1">
    <citation type="submission" date="2015-03" db="EMBL/GenBank/DDBJ databases">
        <authorList>
            <person name="Nijsse Bart"/>
        </authorList>
    </citation>
    <scope>NUCLEOTIDE SEQUENCE [LARGE SCALE GENOMIC DNA]</scope>
</reference>
<accession>A0A0U1L1Y1</accession>